<dbReference type="GO" id="GO:0030514">
    <property type="term" value="P:negative regulation of BMP signaling pathway"/>
    <property type="evidence" value="ECO:0007669"/>
    <property type="project" value="TreeGrafter"/>
</dbReference>
<reference evidence="8" key="2">
    <citation type="submission" date="2022-06" db="UniProtKB">
        <authorList>
            <consortium name="EnsemblMetazoa"/>
        </authorList>
    </citation>
    <scope>IDENTIFICATION</scope>
</reference>
<dbReference type="Gene3D" id="3.30.2410.10">
    <property type="entry name" value="Hect, E3 ligase catalytic domain"/>
    <property type="match status" value="1"/>
</dbReference>
<evidence type="ECO:0000256" key="3">
    <source>
        <dbReference type="ARBA" id="ARBA00012485"/>
    </source>
</evidence>
<dbReference type="SUPFAM" id="SSF56204">
    <property type="entry name" value="Hect, E3 ligase catalytic domain"/>
    <property type="match status" value="1"/>
</dbReference>
<dbReference type="GO" id="GO:0005737">
    <property type="term" value="C:cytoplasm"/>
    <property type="evidence" value="ECO:0007669"/>
    <property type="project" value="UniProtKB-ARBA"/>
</dbReference>
<dbReference type="PANTHER" id="PTHR11254:SF395">
    <property type="entry name" value="E3 UBIQUITIN-PROTEIN LIGASE SMURF1"/>
    <property type="match status" value="1"/>
</dbReference>
<feature type="domain" description="HECT" evidence="7">
    <location>
        <begin position="1"/>
        <end position="248"/>
    </location>
</feature>
<comment type="catalytic activity">
    <reaction evidence="1">
        <text>S-ubiquitinyl-[E2 ubiquitin-conjugating enzyme]-L-cysteine + [acceptor protein]-L-lysine = [E2 ubiquitin-conjugating enzyme]-L-cysteine + N(6)-ubiquitinyl-[acceptor protein]-L-lysine.</text>
        <dbReference type="EC" id="2.3.2.26"/>
    </reaction>
</comment>
<proteinExistence type="predicted"/>
<dbReference type="GO" id="GO:0016567">
    <property type="term" value="P:protein ubiquitination"/>
    <property type="evidence" value="ECO:0007669"/>
    <property type="project" value="TreeGrafter"/>
</dbReference>
<sequence length="284" mass="33214">MVKFRCEEGLDYGGVAREWLYLLSHEMLNPQYGLFQYSREDNYTLQINPDSSINPEHLSYFHFVGRIIGIAIFHGHYIDGGFTTPFYKMLLNKPITLEDIEGVDPELHRSLTYILENKLEKDIIDTTFAVEQSSFGVLKLHELKTGGQNIQLTEDNKKEYVKLYVTYRFMRGIEQQFLALQKGLTEVVPGTLLKPFDEREIELIISGIGTIDIEDWKHNTRLKHCASDMPVVKWFWEIIEQNYSQEMRLSCYNLLLEVLEFLFKVLKHFKGQLEQLGLVCLPYT</sequence>
<dbReference type="Gene3D" id="3.30.2160.10">
    <property type="entry name" value="Hect, E3 ligase catalytic domain"/>
    <property type="match status" value="1"/>
</dbReference>
<evidence type="ECO:0000313" key="9">
    <source>
        <dbReference type="Proteomes" id="UP000007819"/>
    </source>
</evidence>
<protein>
    <recommendedName>
        <fullName evidence="3">HECT-type E3 ubiquitin transferase</fullName>
        <ecNumber evidence="3">2.3.2.26</ecNumber>
    </recommendedName>
</protein>
<dbReference type="EnsemblMetazoa" id="XM_008182859.1">
    <property type="protein sequence ID" value="XP_008181081.1"/>
    <property type="gene ID" value="LOC100574784"/>
</dbReference>
<dbReference type="GeneID" id="100574784"/>
<dbReference type="FunFam" id="3.90.1750.10:FF:000079">
    <property type="entry name" value="E3 ubiquitin-protein ligase"/>
    <property type="match status" value="1"/>
</dbReference>
<comment type="pathway">
    <text evidence="2">Protein modification; protein ubiquitination.</text>
</comment>
<dbReference type="Pfam" id="PF00632">
    <property type="entry name" value="HECT"/>
    <property type="match status" value="1"/>
</dbReference>
<reference evidence="9" key="1">
    <citation type="submission" date="2010-06" db="EMBL/GenBank/DDBJ databases">
        <authorList>
            <person name="Jiang H."/>
            <person name="Abraham K."/>
            <person name="Ali S."/>
            <person name="Alsbrooks S.L."/>
            <person name="Anim B.N."/>
            <person name="Anosike U.S."/>
            <person name="Attaway T."/>
            <person name="Bandaranaike D.P."/>
            <person name="Battles P.K."/>
            <person name="Bell S.N."/>
            <person name="Bell A.V."/>
            <person name="Beltran B."/>
            <person name="Bickham C."/>
            <person name="Bustamante Y."/>
            <person name="Caleb T."/>
            <person name="Canada A."/>
            <person name="Cardenas V."/>
            <person name="Carter K."/>
            <person name="Chacko J."/>
            <person name="Chandrabose M.N."/>
            <person name="Chavez D."/>
            <person name="Chavez A."/>
            <person name="Chen L."/>
            <person name="Chu H.-S."/>
            <person name="Claassen K.J."/>
            <person name="Cockrell R."/>
            <person name="Collins M."/>
            <person name="Cooper J.A."/>
            <person name="Cree A."/>
            <person name="Curry S.M."/>
            <person name="Da Y."/>
            <person name="Dao M.D."/>
            <person name="Das B."/>
            <person name="Davila M.-L."/>
            <person name="Davy-Carroll L."/>
            <person name="Denson S."/>
            <person name="Dinh H."/>
            <person name="Ebong V.E."/>
            <person name="Edwards J.R."/>
            <person name="Egan A."/>
            <person name="El-Daye J."/>
            <person name="Escobedo L."/>
            <person name="Fernandez S."/>
            <person name="Fernando P.R."/>
            <person name="Flagg N."/>
            <person name="Forbes L.D."/>
            <person name="Fowler R.G."/>
            <person name="Fu Q."/>
            <person name="Gabisi R.A."/>
            <person name="Ganer J."/>
            <person name="Garbino Pronczuk A."/>
            <person name="Garcia R.M."/>
            <person name="Garner T."/>
            <person name="Garrett T.E."/>
            <person name="Gonzalez D.A."/>
            <person name="Hamid H."/>
            <person name="Hawkins E.S."/>
            <person name="Hirani K."/>
            <person name="Hogues M.E."/>
            <person name="Hollins B."/>
            <person name="Hsiao C.-H."/>
            <person name="Jabil R."/>
            <person name="James M.L."/>
            <person name="Jhangiani S.N."/>
            <person name="Johnson B."/>
            <person name="Johnson Q."/>
            <person name="Joshi V."/>
            <person name="Kalu J.B."/>
            <person name="Kam C."/>
            <person name="Kashfia A."/>
            <person name="Keebler J."/>
            <person name="Kisamo H."/>
            <person name="Kovar C.L."/>
            <person name="Lago L.A."/>
            <person name="Lai C.-Y."/>
            <person name="Laidlaw J."/>
            <person name="Lara F."/>
            <person name="Le T.-K."/>
            <person name="Lee S.L."/>
            <person name="Legall F.H."/>
            <person name="Lemon S.J."/>
            <person name="Lewis L.R."/>
            <person name="Li B."/>
            <person name="Liu Y."/>
            <person name="Liu Y.-S."/>
            <person name="Lopez J."/>
            <person name="Lozado R.J."/>
            <person name="Lu J."/>
            <person name="Madu R.C."/>
            <person name="Maheshwari M."/>
            <person name="Maheshwari R."/>
            <person name="Malloy K."/>
            <person name="Martinez E."/>
            <person name="Mathew T."/>
            <person name="Mercado I.C."/>
            <person name="Mercado C."/>
            <person name="Meyer B."/>
            <person name="Montgomery K."/>
            <person name="Morgan M.B."/>
            <person name="Munidasa M."/>
            <person name="Nazareth L.V."/>
            <person name="Nelson J."/>
            <person name="Ng B.M."/>
            <person name="Nguyen N.B."/>
            <person name="Nguyen P.Q."/>
            <person name="Nguyen T."/>
            <person name="Obregon M."/>
            <person name="Okwuonu G.O."/>
            <person name="Onwere C.G."/>
            <person name="Orozco G."/>
            <person name="Parra A."/>
            <person name="Patel S."/>
            <person name="Patil S."/>
            <person name="Perez A."/>
            <person name="Perez Y."/>
            <person name="Pham C."/>
            <person name="Primus E.L."/>
            <person name="Pu L.-L."/>
            <person name="Puazo M."/>
            <person name="Qin X."/>
            <person name="Quiroz J.B."/>
            <person name="Reese J."/>
            <person name="Richards S."/>
            <person name="Rives C.M."/>
            <person name="Robberts R."/>
            <person name="Ruiz S.J."/>
            <person name="Ruiz M.J."/>
            <person name="Santibanez J."/>
            <person name="Schneider B.W."/>
            <person name="Sisson I."/>
            <person name="Smith M."/>
            <person name="Sodergren E."/>
            <person name="Song X.-Z."/>
            <person name="Song B.B."/>
            <person name="Summersgill H."/>
            <person name="Thelus R."/>
            <person name="Thornton R.D."/>
            <person name="Trejos Z.Y."/>
            <person name="Usmani K."/>
            <person name="Vattathil S."/>
            <person name="Villasana D."/>
            <person name="Walker D.L."/>
            <person name="Wang S."/>
            <person name="Wang K."/>
            <person name="White C.S."/>
            <person name="Williams A.C."/>
            <person name="Williamson J."/>
            <person name="Wilson K."/>
            <person name="Woghiren I.O."/>
            <person name="Woodworth J.R."/>
            <person name="Worley K.C."/>
            <person name="Wright R.A."/>
            <person name="Wu W."/>
            <person name="Young L."/>
            <person name="Zhang L."/>
            <person name="Zhang J."/>
            <person name="Zhu Y."/>
            <person name="Muzny D.M."/>
            <person name="Weinstock G."/>
            <person name="Gibbs R.A."/>
        </authorList>
    </citation>
    <scope>NUCLEOTIDE SEQUENCE [LARGE SCALE GENOMIC DNA]</scope>
    <source>
        <strain evidence="9">LSR1</strain>
    </source>
</reference>
<name>A0A8R2F733_ACYPI</name>
<dbReference type="FunFam" id="3.30.2160.10:FF:000001">
    <property type="entry name" value="E3 ubiquitin-protein ligase NEDD4-like"/>
    <property type="match status" value="1"/>
</dbReference>
<dbReference type="Gene3D" id="3.90.1750.10">
    <property type="entry name" value="Hect, E3 ligase catalytic domains"/>
    <property type="match status" value="1"/>
</dbReference>
<organism evidence="8 9">
    <name type="scientific">Acyrthosiphon pisum</name>
    <name type="common">Pea aphid</name>
    <dbReference type="NCBI Taxonomy" id="7029"/>
    <lineage>
        <taxon>Eukaryota</taxon>
        <taxon>Metazoa</taxon>
        <taxon>Ecdysozoa</taxon>
        <taxon>Arthropoda</taxon>
        <taxon>Hexapoda</taxon>
        <taxon>Insecta</taxon>
        <taxon>Pterygota</taxon>
        <taxon>Neoptera</taxon>
        <taxon>Paraneoptera</taxon>
        <taxon>Hemiptera</taxon>
        <taxon>Sternorrhyncha</taxon>
        <taxon>Aphidomorpha</taxon>
        <taxon>Aphidoidea</taxon>
        <taxon>Aphididae</taxon>
        <taxon>Macrosiphini</taxon>
        <taxon>Acyrthosiphon</taxon>
    </lineage>
</organism>
<dbReference type="Proteomes" id="UP000007819">
    <property type="component" value="Chromosome X"/>
</dbReference>
<dbReference type="InterPro" id="IPR000569">
    <property type="entry name" value="HECT_dom"/>
</dbReference>
<keyword evidence="9" id="KW-1185">Reference proteome</keyword>
<dbReference type="KEGG" id="api:100574784"/>
<dbReference type="PANTHER" id="PTHR11254">
    <property type="entry name" value="HECT DOMAIN UBIQUITIN-PROTEIN LIGASE"/>
    <property type="match status" value="1"/>
</dbReference>
<dbReference type="AlphaFoldDB" id="A0A8R2F733"/>
<dbReference type="GO" id="GO:0061630">
    <property type="term" value="F:ubiquitin protein ligase activity"/>
    <property type="evidence" value="ECO:0007669"/>
    <property type="project" value="UniProtKB-EC"/>
</dbReference>
<evidence type="ECO:0000259" key="7">
    <source>
        <dbReference type="PROSITE" id="PS50237"/>
    </source>
</evidence>
<evidence type="ECO:0000256" key="1">
    <source>
        <dbReference type="ARBA" id="ARBA00000885"/>
    </source>
</evidence>
<evidence type="ECO:0000313" key="8">
    <source>
        <dbReference type="EnsemblMetazoa" id="XP_008181081.1"/>
    </source>
</evidence>
<evidence type="ECO:0000256" key="6">
    <source>
        <dbReference type="PROSITE-ProRule" id="PRU00104"/>
    </source>
</evidence>
<accession>A0A8R2F733</accession>
<keyword evidence="5 6" id="KW-0833">Ubl conjugation pathway</keyword>
<dbReference type="EC" id="2.3.2.26" evidence="3"/>
<evidence type="ECO:0000256" key="4">
    <source>
        <dbReference type="ARBA" id="ARBA00022679"/>
    </source>
</evidence>
<dbReference type="SMART" id="SM00119">
    <property type="entry name" value="HECTc"/>
    <property type="match status" value="1"/>
</dbReference>
<dbReference type="OrthoDB" id="423283at2759"/>
<dbReference type="PROSITE" id="PS50237">
    <property type="entry name" value="HECT"/>
    <property type="match status" value="1"/>
</dbReference>
<comment type="caution">
    <text evidence="6">Lacks conserved residue(s) required for the propagation of feature annotation.</text>
</comment>
<evidence type="ECO:0000256" key="5">
    <source>
        <dbReference type="ARBA" id="ARBA00022786"/>
    </source>
</evidence>
<dbReference type="InterPro" id="IPR035983">
    <property type="entry name" value="Hect_E3_ubiquitin_ligase"/>
</dbReference>
<dbReference type="CDD" id="cd00078">
    <property type="entry name" value="HECTc"/>
    <property type="match status" value="1"/>
</dbReference>
<dbReference type="RefSeq" id="XP_008181081.1">
    <property type="nucleotide sequence ID" value="XM_008182859.1"/>
</dbReference>
<evidence type="ECO:0000256" key="2">
    <source>
        <dbReference type="ARBA" id="ARBA00004906"/>
    </source>
</evidence>
<dbReference type="InterPro" id="IPR050409">
    <property type="entry name" value="E3_ubiq-protein_ligase"/>
</dbReference>
<dbReference type="GO" id="GO:0043161">
    <property type="term" value="P:proteasome-mediated ubiquitin-dependent protein catabolic process"/>
    <property type="evidence" value="ECO:0007669"/>
    <property type="project" value="TreeGrafter"/>
</dbReference>
<keyword evidence="4" id="KW-0808">Transferase</keyword>